<gene>
    <name evidence="1" type="ORF">GGR27_000563</name>
</gene>
<dbReference type="SUPFAM" id="SSF88697">
    <property type="entry name" value="PUA domain-like"/>
    <property type="match status" value="1"/>
</dbReference>
<accession>A0ABX0X8C9</accession>
<proteinExistence type="predicted"/>
<dbReference type="RefSeq" id="WP_168035855.1">
    <property type="nucleotide sequence ID" value="NZ_JAATJH010000001.1"/>
</dbReference>
<protein>
    <recommendedName>
        <fullName evidence="3">Peptidase</fullName>
    </recommendedName>
</protein>
<evidence type="ECO:0000313" key="1">
    <source>
        <dbReference type="EMBL" id="NJC25082.1"/>
    </source>
</evidence>
<dbReference type="Gene3D" id="2.30.130.40">
    <property type="entry name" value="LON domain-like"/>
    <property type="match status" value="1"/>
</dbReference>
<evidence type="ECO:0000313" key="2">
    <source>
        <dbReference type="Proteomes" id="UP000770785"/>
    </source>
</evidence>
<dbReference type="InterPro" id="IPR046336">
    <property type="entry name" value="Lon_prtase_N_sf"/>
</dbReference>
<dbReference type="Proteomes" id="UP000770785">
    <property type="component" value="Unassembled WGS sequence"/>
</dbReference>
<evidence type="ECO:0008006" key="3">
    <source>
        <dbReference type="Google" id="ProtNLM"/>
    </source>
</evidence>
<dbReference type="EMBL" id="JAATJH010000001">
    <property type="protein sequence ID" value="NJC25082.1"/>
    <property type="molecule type" value="Genomic_DNA"/>
</dbReference>
<dbReference type="InterPro" id="IPR015947">
    <property type="entry name" value="PUA-like_sf"/>
</dbReference>
<organism evidence="1 2">
    <name type="scientific">Neolewinella antarctica</name>
    <dbReference type="NCBI Taxonomy" id="442734"/>
    <lineage>
        <taxon>Bacteria</taxon>
        <taxon>Pseudomonadati</taxon>
        <taxon>Bacteroidota</taxon>
        <taxon>Saprospiria</taxon>
        <taxon>Saprospirales</taxon>
        <taxon>Lewinellaceae</taxon>
        <taxon>Neolewinella</taxon>
    </lineage>
</organism>
<reference evidence="1 2" key="1">
    <citation type="submission" date="2020-03" db="EMBL/GenBank/DDBJ databases">
        <title>Genomic Encyclopedia of Type Strains, Phase IV (KMG-IV): sequencing the most valuable type-strain genomes for metagenomic binning, comparative biology and taxonomic classification.</title>
        <authorList>
            <person name="Goeker M."/>
        </authorList>
    </citation>
    <scope>NUCLEOTIDE SEQUENCE [LARGE SCALE GENOMIC DNA]</scope>
    <source>
        <strain evidence="1 2">DSM 105096</strain>
    </source>
</reference>
<comment type="caution">
    <text evidence="1">The sequence shown here is derived from an EMBL/GenBank/DDBJ whole genome shotgun (WGS) entry which is preliminary data.</text>
</comment>
<sequence length="211" mass="24276">MVKTFALFPLQLVVFPGEQLNLHIFEERYRQLVADVEDNNITFLVSTMMAGKMQSTATEVTLEEVANRYPSGECDIRTRGGDVYLLEDYYKTMPGKFYPGGEGSKLEIDYAEDPEMNEEIVDLVKTIYRQLRVSKEVKSVAEGFLTYDVGHYVGLTLKGEYELLTLREARPRQRFLLDHLKDILPNVEENTGIRDRAELNGHFKELIPPNF</sequence>
<name>A0ABX0X8C9_9BACT</name>
<keyword evidence="2" id="KW-1185">Reference proteome</keyword>